<dbReference type="InterPro" id="IPR009003">
    <property type="entry name" value="Peptidase_S1_PA"/>
</dbReference>
<organism evidence="4 5">
    <name type="scientific">Myxococcus fulvus</name>
    <dbReference type="NCBI Taxonomy" id="33"/>
    <lineage>
        <taxon>Bacteria</taxon>
        <taxon>Pseudomonadati</taxon>
        <taxon>Myxococcota</taxon>
        <taxon>Myxococcia</taxon>
        <taxon>Myxococcales</taxon>
        <taxon>Cystobacterineae</taxon>
        <taxon>Myxococcaceae</taxon>
        <taxon>Myxococcus</taxon>
    </lineage>
</organism>
<dbReference type="InterPro" id="IPR001940">
    <property type="entry name" value="Peptidase_S1C"/>
</dbReference>
<evidence type="ECO:0000313" key="5">
    <source>
        <dbReference type="Proteomes" id="UP000183760"/>
    </source>
</evidence>
<dbReference type="Pfam" id="PF13365">
    <property type="entry name" value="Trypsin_2"/>
    <property type="match status" value="1"/>
</dbReference>
<dbReference type="Proteomes" id="UP000183760">
    <property type="component" value="Unassembled WGS sequence"/>
</dbReference>
<dbReference type="SUPFAM" id="SSF50494">
    <property type="entry name" value="Trypsin-like serine proteases"/>
    <property type="match status" value="1"/>
</dbReference>
<feature type="region of interest" description="Disordered" evidence="1">
    <location>
        <begin position="226"/>
        <end position="256"/>
    </location>
</feature>
<reference evidence="4 5" key="1">
    <citation type="submission" date="2016-10" db="EMBL/GenBank/DDBJ databases">
        <authorList>
            <person name="Varghese N."/>
            <person name="Submissions S."/>
        </authorList>
    </citation>
    <scope>NUCLEOTIDE SEQUENCE [LARGE SCALE GENOMIC DNA]</scope>
    <source>
        <strain evidence="4 5">DSM 16525</strain>
    </source>
</reference>
<evidence type="ECO:0000259" key="3">
    <source>
        <dbReference type="Pfam" id="PF16747"/>
    </source>
</evidence>
<keyword evidence="5" id="KW-1185">Reference proteome</keyword>
<dbReference type="PRINTS" id="PR00834">
    <property type="entry name" value="PROTEASES2C"/>
</dbReference>
<feature type="domain" description="Surface-adhesin protein E-like" evidence="3">
    <location>
        <begin position="391"/>
        <end position="493"/>
    </location>
</feature>
<protein>
    <submittedName>
        <fullName evidence="4">Trypsin-like peptidase domain-containing protein</fullName>
    </submittedName>
</protein>
<name>A0ABY1CP95_MYXFU</name>
<feature type="compositionally biased region" description="Polar residues" evidence="1">
    <location>
        <begin position="234"/>
        <end position="245"/>
    </location>
</feature>
<evidence type="ECO:0000313" key="4">
    <source>
        <dbReference type="EMBL" id="SEU28708.1"/>
    </source>
</evidence>
<proteinExistence type="predicted"/>
<dbReference type="InterPro" id="IPR031939">
    <property type="entry name" value="Adhesin_E-like"/>
</dbReference>
<feature type="signal peptide" evidence="2">
    <location>
        <begin position="1"/>
        <end position="21"/>
    </location>
</feature>
<dbReference type="EMBL" id="FOIB01000008">
    <property type="protein sequence ID" value="SEU28708.1"/>
    <property type="molecule type" value="Genomic_DNA"/>
</dbReference>
<gene>
    <name evidence="4" type="ORF">SAMN05443572_10860</name>
</gene>
<dbReference type="Gene3D" id="2.40.10.120">
    <property type="match status" value="1"/>
</dbReference>
<dbReference type="PANTHER" id="PTHR43019">
    <property type="entry name" value="SERINE ENDOPROTEASE DEGS"/>
    <property type="match status" value="1"/>
</dbReference>
<dbReference type="Pfam" id="PF16747">
    <property type="entry name" value="Adhesin_E"/>
    <property type="match status" value="1"/>
</dbReference>
<feature type="compositionally biased region" description="Low complexity" evidence="1">
    <location>
        <begin position="16"/>
        <end position="38"/>
    </location>
</feature>
<evidence type="ECO:0000256" key="2">
    <source>
        <dbReference type="SAM" id="SignalP"/>
    </source>
</evidence>
<feature type="chain" id="PRO_5046328042" evidence="2">
    <location>
        <begin position="22"/>
        <end position="494"/>
    </location>
</feature>
<dbReference type="PANTHER" id="PTHR43019:SF23">
    <property type="entry name" value="PROTEASE DO-LIKE 5, CHLOROPLASTIC"/>
    <property type="match status" value="1"/>
</dbReference>
<evidence type="ECO:0000256" key="1">
    <source>
        <dbReference type="SAM" id="MobiDB-lite"/>
    </source>
</evidence>
<dbReference type="RefSeq" id="WP_170300455.1">
    <property type="nucleotide sequence ID" value="NZ_BJXR01000030.1"/>
</dbReference>
<sequence length="494" mass="53215">MVSILILLVCASMSTPSTPEATATTPAPTETTPDAPASMGLPQTIKRVAPGVVTIKTFDAHGDPLGLGSGFLIEGGRVVTNAHVVENAARAEVYDSEEQLLGVTDYAESLSAHVDLAVLPAMPHPPTTLRLATSELLIGESIFVIGAPQGLSNTVSTGIISALRGHEGKRWIQITAPISQGSSGGPVLNQSGEVVGVSVAVLRDGQNLNFAVPIRDVKALIGSPPGRITFTGPRPQNQPQETTLPASEPQPPPKPNFNKLLLASPRIASNQTLSGELNEDDTEFGSGGRMELFSAEGKKGDVYTLISTSESFSPAIDALIANSNGAPEGIGTMDRSGEHLSRIVIRLRNSGVFGILVSKSTSNLTGSYKIGLFKGEVSLLDASKRMSANRWQLITKESKYSIYFDKTSFRKITQTHRRAWVWWQYHGWESHSSGRYNHYKSQQEFDCTERATHRLSDAYYEDEQLIDSDEPSSRWVPWTPGSIGEFVGETVCGL</sequence>
<accession>A0ABY1CP95</accession>
<keyword evidence="2" id="KW-0732">Signal</keyword>
<feature type="region of interest" description="Disordered" evidence="1">
    <location>
        <begin position="16"/>
        <end position="41"/>
    </location>
</feature>
<comment type="caution">
    <text evidence="4">The sequence shown here is derived from an EMBL/GenBank/DDBJ whole genome shotgun (WGS) entry which is preliminary data.</text>
</comment>